<protein>
    <submittedName>
        <fullName evidence="8">Amino acid ABC transporter substrate-binding protein, PAAT family</fullName>
    </submittedName>
</protein>
<gene>
    <name evidence="8" type="ORF">SAMN05192555_103216</name>
</gene>
<organism evidence="8 9">
    <name type="scientific">Franzmannia pantelleriensis</name>
    <dbReference type="NCBI Taxonomy" id="48727"/>
    <lineage>
        <taxon>Bacteria</taxon>
        <taxon>Pseudomonadati</taxon>
        <taxon>Pseudomonadota</taxon>
        <taxon>Gammaproteobacteria</taxon>
        <taxon>Oceanospirillales</taxon>
        <taxon>Halomonadaceae</taxon>
        <taxon>Franzmannia</taxon>
    </lineage>
</organism>
<evidence type="ECO:0000313" key="9">
    <source>
        <dbReference type="Proteomes" id="UP000199107"/>
    </source>
</evidence>
<dbReference type="InterPro" id="IPR001320">
    <property type="entry name" value="Iontro_rcpt_C"/>
</dbReference>
<sequence>MYRFLGITLFGAALVAGHAHARDSYDHVRFGVDVPYEPMEYRTADGELTGFDIDLGNALCEQMGITCEWIEQQWDGIIPGLMARNYDAIMSSMTINEERREQVLFSDAYLTVPSAWFAPQDSDIETPNEQTLDGLTLGVQRGTLQDSYATDFYGDVANVRRYATADDMLLDMESGRLDLVFVNYPVGKTTLLDSERGDYRVVGEMIRDPYEYFGDGIAIAFRPRDEALAERFNTALAELQESGVYDQIHDRYFSE</sequence>
<dbReference type="STRING" id="48727.SAMN05192555_103216"/>
<dbReference type="SMART" id="SM00079">
    <property type="entry name" value="PBPe"/>
    <property type="match status" value="1"/>
</dbReference>
<accession>A0A1G9ILZ8</accession>
<dbReference type="GO" id="GO:0015276">
    <property type="term" value="F:ligand-gated monoatomic ion channel activity"/>
    <property type="evidence" value="ECO:0007669"/>
    <property type="project" value="InterPro"/>
</dbReference>
<proteinExistence type="inferred from homology"/>
<evidence type="ECO:0000256" key="3">
    <source>
        <dbReference type="ARBA" id="ARBA00022729"/>
    </source>
</evidence>
<dbReference type="PANTHER" id="PTHR35936">
    <property type="entry name" value="MEMBRANE-BOUND LYTIC MUREIN TRANSGLYCOSYLASE F"/>
    <property type="match status" value="1"/>
</dbReference>
<dbReference type="InterPro" id="IPR018313">
    <property type="entry name" value="SBP_3_CS"/>
</dbReference>
<dbReference type="Gene3D" id="3.40.190.10">
    <property type="entry name" value="Periplasmic binding protein-like II"/>
    <property type="match status" value="2"/>
</dbReference>
<dbReference type="GO" id="GO:0030313">
    <property type="term" value="C:cell envelope"/>
    <property type="evidence" value="ECO:0007669"/>
    <property type="project" value="UniProtKB-SubCell"/>
</dbReference>
<evidence type="ECO:0000256" key="1">
    <source>
        <dbReference type="ARBA" id="ARBA00004196"/>
    </source>
</evidence>
<evidence type="ECO:0000256" key="2">
    <source>
        <dbReference type="ARBA" id="ARBA00010333"/>
    </source>
</evidence>
<dbReference type="RefSeq" id="WP_089657483.1">
    <property type="nucleotide sequence ID" value="NZ_FNGH01000003.1"/>
</dbReference>
<feature type="domain" description="Ionotropic glutamate receptor C-terminal" evidence="7">
    <location>
        <begin position="27"/>
        <end position="255"/>
    </location>
</feature>
<dbReference type="PROSITE" id="PS01039">
    <property type="entry name" value="SBP_BACTERIAL_3"/>
    <property type="match status" value="1"/>
</dbReference>
<dbReference type="Proteomes" id="UP000199107">
    <property type="component" value="Unassembled WGS sequence"/>
</dbReference>
<keyword evidence="9" id="KW-1185">Reference proteome</keyword>
<feature type="domain" description="Solute-binding protein family 3/N-terminal" evidence="6">
    <location>
        <begin position="27"/>
        <end position="255"/>
    </location>
</feature>
<dbReference type="OrthoDB" id="9768183at2"/>
<comment type="subcellular location">
    <subcellularLocation>
        <location evidence="1">Cell envelope</location>
    </subcellularLocation>
</comment>
<name>A0A1G9ILZ8_9GAMM</name>
<dbReference type="SMART" id="SM00062">
    <property type="entry name" value="PBPb"/>
    <property type="match status" value="1"/>
</dbReference>
<feature type="chain" id="PRO_5011655576" evidence="5">
    <location>
        <begin position="22"/>
        <end position="255"/>
    </location>
</feature>
<dbReference type="PANTHER" id="PTHR35936:SF19">
    <property type="entry name" value="AMINO-ACID-BINDING PROTEIN YXEM-RELATED"/>
    <property type="match status" value="1"/>
</dbReference>
<evidence type="ECO:0000313" key="8">
    <source>
        <dbReference type="EMBL" id="SDL26160.1"/>
    </source>
</evidence>
<feature type="signal peptide" evidence="5">
    <location>
        <begin position="1"/>
        <end position="21"/>
    </location>
</feature>
<keyword evidence="3 5" id="KW-0732">Signal</keyword>
<dbReference type="EMBL" id="FNGH01000003">
    <property type="protein sequence ID" value="SDL26160.1"/>
    <property type="molecule type" value="Genomic_DNA"/>
</dbReference>
<dbReference type="SUPFAM" id="SSF53850">
    <property type="entry name" value="Periplasmic binding protein-like II"/>
    <property type="match status" value="1"/>
</dbReference>
<dbReference type="InterPro" id="IPR001638">
    <property type="entry name" value="Solute-binding_3/MltF_N"/>
</dbReference>
<reference evidence="9" key="1">
    <citation type="submission" date="2016-10" db="EMBL/GenBank/DDBJ databases">
        <authorList>
            <person name="Varghese N."/>
            <person name="Submissions S."/>
        </authorList>
    </citation>
    <scope>NUCLEOTIDE SEQUENCE [LARGE SCALE GENOMIC DNA]</scope>
    <source>
        <strain evidence="9">AAP</strain>
    </source>
</reference>
<dbReference type="AlphaFoldDB" id="A0A1G9ILZ8"/>
<evidence type="ECO:0000259" key="6">
    <source>
        <dbReference type="SMART" id="SM00062"/>
    </source>
</evidence>
<evidence type="ECO:0000259" key="7">
    <source>
        <dbReference type="SMART" id="SM00079"/>
    </source>
</evidence>
<evidence type="ECO:0000256" key="5">
    <source>
        <dbReference type="SAM" id="SignalP"/>
    </source>
</evidence>
<comment type="similarity">
    <text evidence="2 4">Belongs to the bacterial solute-binding protein 3 family.</text>
</comment>
<dbReference type="Pfam" id="PF00497">
    <property type="entry name" value="SBP_bac_3"/>
    <property type="match status" value="1"/>
</dbReference>
<dbReference type="GO" id="GO:0016020">
    <property type="term" value="C:membrane"/>
    <property type="evidence" value="ECO:0007669"/>
    <property type="project" value="InterPro"/>
</dbReference>
<evidence type="ECO:0000256" key="4">
    <source>
        <dbReference type="RuleBase" id="RU003744"/>
    </source>
</evidence>